<dbReference type="Pfam" id="PF02517">
    <property type="entry name" value="Rce1-like"/>
    <property type="match status" value="1"/>
</dbReference>
<sequence>MRARAAYGAEVALLLFVSLGKSAVYSVLAILDLSTRPGGVGAQTSQLNPTVVPDRPWLDALYQVAQTLLPVVPALLAVHLLGRTHADPWAAIGLDLRGGARRWARDLGTGLGLAALIGIPGLGLYLLARAGGLATQVQAAGLGTSAWAVLVLVARALMNALLEEVIVVGYLFDRLPRLGWPPWAVLAGSAVLRGSYHLYQGWGGFAGNLVMGLVFGLVYRRTHRVAPLVVAHTAIDVVAFVGYAVLAPRVGWL</sequence>
<comment type="caution">
    <text evidence="3">The sequence shown here is derived from an EMBL/GenBank/DDBJ whole genome shotgun (WGS) entry which is preliminary data.</text>
</comment>
<organism evidence="3">
    <name type="scientific">bioreactor metagenome</name>
    <dbReference type="NCBI Taxonomy" id="1076179"/>
    <lineage>
        <taxon>unclassified sequences</taxon>
        <taxon>metagenomes</taxon>
        <taxon>ecological metagenomes</taxon>
    </lineage>
</organism>
<dbReference type="GO" id="GO:0004175">
    <property type="term" value="F:endopeptidase activity"/>
    <property type="evidence" value="ECO:0007669"/>
    <property type="project" value="UniProtKB-ARBA"/>
</dbReference>
<feature type="domain" description="CAAX prenyl protease 2/Lysostaphin resistance protein A-like" evidence="2">
    <location>
        <begin position="146"/>
        <end position="237"/>
    </location>
</feature>
<keyword evidence="1" id="KW-1133">Transmembrane helix</keyword>
<feature type="transmembrane region" description="Helical" evidence="1">
    <location>
        <begin position="103"/>
        <end position="127"/>
    </location>
</feature>
<dbReference type="GO" id="GO:0080120">
    <property type="term" value="P:CAAX-box protein maturation"/>
    <property type="evidence" value="ECO:0007669"/>
    <property type="project" value="UniProtKB-ARBA"/>
</dbReference>
<accession>A0A645A0R2</accession>
<evidence type="ECO:0000259" key="2">
    <source>
        <dbReference type="Pfam" id="PF02517"/>
    </source>
</evidence>
<gene>
    <name evidence="3" type="ORF">SDC9_90087</name>
</gene>
<proteinExistence type="predicted"/>
<feature type="transmembrane region" description="Helical" evidence="1">
    <location>
        <begin position="202"/>
        <end position="219"/>
    </location>
</feature>
<dbReference type="InterPro" id="IPR003675">
    <property type="entry name" value="Rce1/LyrA-like_dom"/>
</dbReference>
<feature type="transmembrane region" description="Helical" evidence="1">
    <location>
        <begin position="226"/>
        <end position="246"/>
    </location>
</feature>
<protein>
    <recommendedName>
        <fullName evidence="2">CAAX prenyl protease 2/Lysostaphin resistance protein A-like domain-containing protein</fullName>
    </recommendedName>
</protein>
<dbReference type="EMBL" id="VSSQ01010095">
    <property type="protein sequence ID" value="MPM43414.1"/>
    <property type="molecule type" value="Genomic_DNA"/>
</dbReference>
<evidence type="ECO:0000256" key="1">
    <source>
        <dbReference type="SAM" id="Phobius"/>
    </source>
</evidence>
<keyword evidence="1" id="KW-0812">Transmembrane</keyword>
<feature type="transmembrane region" description="Helical" evidence="1">
    <location>
        <begin position="12"/>
        <end position="31"/>
    </location>
</feature>
<feature type="transmembrane region" description="Helical" evidence="1">
    <location>
        <begin position="60"/>
        <end position="82"/>
    </location>
</feature>
<keyword evidence="1" id="KW-0472">Membrane</keyword>
<reference evidence="3" key="1">
    <citation type="submission" date="2019-08" db="EMBL/GenBank/DDBJ databases">
        <authorList>
            <person name="Kucharzyk K."/>
            <person name="Murdoch R.W."/>
            <person name="Higgins S."/>
            <person name="Loffler F."/>
        </authorList>
    </citation>
    <scope>NUCLEOTIDE SEQUENCE</scope>
</reference>
<evidence type="ECO:0000313" key="3">
    <source>
        <dbReference type="EMBL" id="MPM43414.1"/>
    </source>
</evidence>
<name>A0A645A0R2_9ZZZZ</name>
<dbReference type="AlphaFoldDB" id="A0A645A0R2"/>